<name>A0A177CPC2_9PLEO</name>
<dbReference type="EMBL" id="KV441550">
    <property type="protein sequence ID" value="OAG08730.1"/>
    <property type="molecule type" value="Genomic_DNA"/>
</dbReference>
<dbReference type="OrthoDB" id="10419146at2759"/>
<reference evidence="1 2" key="1">
    <citation type="submission" date="2016-05" db="EMBL/GenBank/DDBJ databases">
        <title>Comparative analysis of secretome profiles of manganese(II)-oxidizing ascomycete fungi.</title>
        <authorList>
            <consortium name="DOE Joint Genome Institute"/>
            <person name="Zeiner C.A."/>
            <person name="Purvine S.O."/>
            <person name="Zink E.M."/>
            <person name="Wu S."/>
            <person name="Pasa-Tolic L."/>
            <person name="Chaput D.L."/>
            <person name="Haridas S."/>
            <person name="Grigoriev I.V."/>
            <person name="Santelli C.M."/>
            <person name="Hansel C.M."/>
        </authorList>
    </citation>
    <scope>NUCLEOTIDE SEQUENCE [LARGE SCALE GENOMIC DNA]</scope>
    <source>
        <strain evidence="1 2">AP3s5-JAC2a</strain>
    </source>
</reference>
<dbReference type="AlphaFoldDB" id="A0A177CPC2"/>
<keyword evidence="2" id="KW-1185">Reference proteome</keyword>
<accession>A0A177CPC2</accession>
<organism evidence="1 2">
    <name type="scientific">Paraphaeosphaeria sporulosa</name>
    <dbReference type="NCBI Taxonomy" id="1460663"/>
    <lineage>
        <taxon>Eukaryota</taxon>
        <taxon>Fungi</taxon>
        <taxon>Dikarya</taxon>
        <taxon>Ascomycota</taxon>
        <taxon>Pezizomycotina</taxon>
        <taxon>Dothideomycetes</taxon>
        <taxon>Pleosporomycetidae</taxon>
        <taxon>Pleosporales</taxon>
        <taxon>Massarineae</taxon>
        <taxon>Didymosphaeriaceae</taxon>
        <taxon>Paraphaeosphaeria</taxon>
    </lineage>
</organism>
<dbReference type="GeneID" id="28770267"/>
<evidence type="ECO:0000313" key="1">
    <source>
        <dbReference type="EMBL" id="OAG08730.1"/>
    </source>
</evidence>
<dbReference type="InParanoid" id="A0A177CPC2"/>
<gene>
    <name evidence="1" type="ORF">CC84DRAFT_585940</name>
</gene>
<dbReference type="Proteomes" id="UP000077069">
    <property type="component" value="Unassembled WGS sequence"/>
</dbReference>
<protein>
    <submittedName>
        <fullName evidence="1">Uncharacterized protein</fullName>
    </submittedName>
</protein>
<evidence type="ECO:0000313" key="2">
    <source>
        <dbReference type="Proteomes" id="UP000077069"/>
    </source>
</evidence>
<dbReference type="RefSeq" id="XP_018039095.1">
    <property type="nucleotide sequence ID" value="XM_018186781.1"/>
</dbReference>
<sequence>MVMRPTHNNSVGFTALYGLVAERNAQPAKPVNDVLEEPCARSGVRPVLLIPAVIAHLLVRGAIDCSEARGGAGSRTSHRLHHPIATQTCNIEPTHRLHWILHRLQASPRPGQREAGRLLFPMFPICITCSVPNPTVNDRLSPNRRRHLMHFDPVT</sequence>
<proteinExistence type="predicted"/>